<evidence type="ECO:0000256" key="5">
    <source>
        <dbReference type="ARBA" id="ARBA00022490"/>
    </source>
</evidence>
<keyword evidence="5" id="KW-0963">Cytoplasm</keyword>
<dbReference type="GO" id="GO:0015996">
    <property type="term" value="P:chlorophyll catabolic process"/>
    <property type="evidence" value="ECO:0007669"/>
    <property type="project" value="UniProtKB-UniPathway"/>
</dbReference>
<evidence type="ECO:0000256" key="2">
    <source>
        <dbReference type="ARBA" id="ARBA00005212"/>
    </source>
</evidence>
<dbReference type="Gene3D" id="3.40.50.1820">
    <property type="entry name" value="alpha/beta hydrolase"/>
    <property type="match status" value="1"/>
</dbReference>
<evidence type="ECO:0000256" key="1">
    <source>
        <dbReference type="ARBA" id="ARBA00004514"/>
    </source>
</evidence>
<accession>A0A438KI57</accession>
<reference evidence="9 10" key="1">
    <citation type="journal article" date="2018" name="PLoS Genet.">
        <title>Population sequencing reveals clonal diversity and ancestral inbreeding in the grapevine cultivar Chardonnay.</title>
        <authorList>
            <person name="Roach M.J."/>
            <person name="Johnson D.L."/>
            <person name="Bohlmann J."/>
            <person name="van Vuuren H.J."/>
            <person name="Jones S.J."/>
            <person name="Pretorius I.S."/>
            <person name="Schmidt S.A."/>
            <person name="Borneman A.R."/>
        </authorList>
    </citation>
    <scope>NUCLEOTIDE SEQUENCE [LARGE SCALE GENOMIC DNA]</scope>
    <source>
        <strain evidence="10">cv. Chardonnay</strain>
        <tissue evidence="9">Leaf</tissue>
    </source>
</reference>
<dbReference type="Proteomes" id="UP000288805">
    <property type="component" value="Unassembled WGS sequence"/>
</dbReference>
<evidence type="ECO:0000256" key="6">
    <source>
        <dbReference type="ARBA" id="ARBA00022801"/>
    </source>
</evidence>
<evidence type="ECO:0000256" key="4">
    <source>
        <dbReference type="ARBA" id="ARBA00013226"/>
    </source>
</evidence>
<evidence type="ECO:0000256" key="8">
    <source>
        <dbReference type="ARBA" id="ARBA00053022"/>
    </source>
</evidence>
<dbReference type="EMBL" id="QGNW01000006">
    <property type="protein sequence ID" value="RVX20904.1"/>
    <property type="molecule type" value="Genomic_DNA"/>
</dbReference>
<proteinExistence type="inferred from homology"/>
<dbReference type="UniPathway" id="UPA00674"/>
<protein>
    <recommendedName>
        <fullName evidence="4">chlorophyllase</fullName>
        <ecNumber evidence="4">3.1.1.14</ecNumber>
    </recommendedName>
</protein>
<comment type="caution">
    <text evidence="9">The sequence shown here is derived from an EMBL/GenBank/DDBJ whole genome shotgun (WGS) entry which is preliminary data.</text>
</comment>
<comment type="similarity">
    <text evidence="3">Belongs to the AB hydrolase superfamily. Lipase family.</text>
</comment>
<dbReference type="AlphaFoldDB" id="A0A438KI57"/>
<keyword evidence="7" id="KW-0881">Chlorophyll catabolism</keyword>
<name>A0A438KI57_VITVI</name>
<dbReference type="GO" id="GO:0047746">
    <property type="term" value="F:chlorophyllase activity"/>
    <property type="evidence" value="ECO:0007669"/>
    <property type="project" value="UniProtKB-EC"/>
</dbReference>
<evidence type="ECO:0000313" key="10">
    <source>
        <dbReference type="Proteomes" id="UP000288805"/>
    </source>
</evidence>
<comment type="catalytic activity">
    <reaction evidence="8">
        <text>a chlorophyll + H2O = a chlorophyllide + phytol + H(+)</text>
        <dbReference type="Rhea" id="RHEA:19605"/>
        <dbReference type="ChEBI" id="CHEBI:15377"/>
        <dbReference type="ChEBI" id="CHEBI:15378"/>
        <dbReference type="ChEBI" id="CHEBI:17327"/>
        <dbReference type="ChEBI" id="CHEBI:139291"/>
        <dbReference type="ChEBI" id="CHEBI:139292"/>
        <dbReference type="EC" id="3.1.1.14"/>
    </reaction>
    <physiologicalReaction direction="left-to-right" evidence="8">
        <dbReference type="Rhea" id="RHEA:19606"/>
    </physiologicalReaction>
</comment>
<comment type="subcellular location">
    <subcellularLocation>
        <location evidence="1">Cytoplasm</location>
        <location evidence="1">Cytosol</location>
    </subcellularLocation>
</comment>
<organism evidence="9 10">
    <name type="scientific">Vitis vinifera</name>
    <name type="common">Grape</name>
    <dbReference type="NCBI Taxonomy" id="29760"/>
    <lineage>
        <taxon>Eukaryota</taxon>
        <taxon>Viridiplantae</taxon>
        <taxon>Streptophyta</taxon>
        <taxon>Embryophyta</taxon>
        <taxon>Tracheophyta</taxon>
        <taxon>Spermatophyta</taxon>
        <taxon>Magnoliopsida</taxon>
        <taxon>eudicotyledons</taxon>
        <taxon>Gunneridae</taxon>
        <taxon>Pentapetalae</taxon>
        <taxon>rosids</taxon>
        <taxon>Vitales</taxon>
        <taxon>Vitaceae</taxon>
        <taxon>Viteae</taxon>
        <taxon>Vitis</taxon>
    </lineage>
</organism>
<dbReference type="PANTHER" id="PTHR33428:SF10">
    <property type="entry name" value="CHLOROPHYLLASE-1"/>
    <property type="match status" value="1"/>
</dbReference>
<dbReference type="EC" id="3.1.1.14" evidence="4"/>
<dbReference type="SUPFAM" id="SSF53474">
    <property type="entry name" value="alpha/beta-Hydrolases"/>
    <property type="match status" value="1"/>
</dbReference>
<comment type="pathway">
    <text evidence="2">Porphyrin-containing compound metabolism; chlorophyll degradation.</text>
</comment>
<dbReference type="InterPro" id="IPR017395">
    <property type="entry name" value="Chlorophyllase-like"/>
</dbReference>
<dbReference type="Pfam" id="PF07224">
    <property type="entry name" value="Chlorophyllase"/>
    <property type="match status" value="1"/>
</dbReference>
<evidence type="ECO:0000313" key="9">
    <source>
        <dbReference type="EMBL" id="RVX20904.1"/>
    </source>
</evidence>
<dbReference type="InterPro" id="IPR029058">
    <property type="entry name" value="AB_hydrolase_fold"/>
</dbReference>
<evidence type="ECO:0000256" key="3">
    <source>
        <dbReference type="ARBA" id="ARBA00010701"/>
    </source>
</evidence>
<dbReference type="PANTHER" id="PTHR33428">
    <property type="entry name" value="CHLOROPHYLLASE-2, CHLOROPLASTIC"/>
    <property type="match status" value="1"/>
</dbReference>
<sequence length="319" mass="33942">MALLGGNPSTQGIKLDLKTTTSVFEPGNLSVSCIRVETSNIASPPKPLLIVTPTIQGTYPVLLFLHGFELRNTFYTQLLQLISSHGFIVVAPQLYGLLPPSGIQEIKSAAAVTNWLSSGLQSVLPENVKPDLLKLALSGHSRGGKTAFALALGYADTSLNFSALLGLDPVGGLSKCCQTVPKILTYVPHSFNLAIPVCVIGTGLGDEPRNCLTCPCAPDGVNHVEFFSECKPPCSHFVTTEYGHLDMLDDHLSGCIGAISGYICKSGKGPRDPMRRCVGGLFVAFLKAYLEGQTGDFKAIVDEPDLAPVKLDPVEFIEA</sequence>
<evidence type="ECO:0000256" key="7">
    <source>
        <dbReference type="ARBA" id="ARBA00022817"/>
    </source>
</evidence>
<dbReference type="GO" id="GO:0005829">
    <property type="term" value="C:cytosol"/>
    <property type="evidence" value="ECO:0007669"/>
    <property type="project" value="UniProtKB-SubCell"/>
</dbReference>
<keyword evidence="6" id="KW-0378">Hydrolase</keyword>
<gene>
    <name evidence="9" type="primary">CLH1_4</name>
    <name evidence="9" type="ORF">CK203_002571</name>
</gene>
<dbReference type="FunFam" id="3.40.50.1820:FF:000159">
    <property type="entry name" value="Chlorophyllase-2, chloroplastic"/>
    <property type="match status" value="1"/>
</dbReference>